<dbReference type="GeneID" id="24809563"/>
<feature type="domain" description="KAP NTPase" evidence="2">
    <location>
        <begin position="448"/>
        <end position="520"/>
    </location>
</feature>
<dbReference type="SUPFAM" id="SSF52540">
    <property type="entry name" value="P-loop containing nucleoside triphosphate hydrolases"/>
    <property type="match status" value="1"/>
</dbReference>
<dbReference type="KEGG" id="mvc:MSVAZ_1155"/>
<dbReference type="RefSeq" id="WP_048119316.1">
    <property type="nucleotide sequence ID" value="NZ_CP009520.1"/>
</dbReference>
<dbReference type="Pfam" id="PF02026">
    <property type="entry name" value="RyR"/>
    <property type="match status" value="1"/>
</dbReference>
<sequence length="1074" mass="122927">MTKKESKIVVAGDVTVDWFMYPVKARDKGDNWCLHDASHADVLPGGAALLTSFIKQSIEEEGILATVTGPELPEKKLRNFSPEKIIHSNAILGNFKTSGDKKTEVLRIKELSGYIGPQENKLPSWTPSVSNDANIEIVILDDAGNGFREMEKLWPEALESVENPIIIYKMSLPLLKGKLWEKISEKYHENLIVIINANDLRKTAGIHLSKSLSWDRTAKDLVFELQRSDALNSLRQCPYLVVSFGTDGAILYHRRKKGEDEAFIVFDPCLLEDSFASNIDGTMMGLTSIFTATLAKQLIKEGICGLTDGIKQGLANSRALLEIGYKINNNSRKIIINPKNSSPVYKFLIESFLKLDIYENNLRYPSLNEILKESTKHNYASSSIELPTDLKNADPKFWRILDNETLHIRQLVAREIVLKGNTKGLENVPICRFGEIETIDRAEIESYSAIKELITEFLSNPNPKNPLCFAVFGPPGSGKSLGVKQILKSIDPKEDRLKIISFNISQFDDYQDLISAFHKVRDIALSDKIPFVFFDEFDSDKDRQSLGWLKYFLAPMQDGEFKDGDTVHPIGNAIFVFAGGTRYTFENFVQNTHDNGQTTNLPPSDDVKADKNCDQSVENESVDKVFKDAKGPDFVSRLRGFINVMGPNRQRTKYDDDDTFIIRRAKVLRVLLEKDQTAAGLFNSKREISIDEGVLRAMLNVTKYKHGTRSMTALIEMSRLAGKNRFDLSALPVKKQLDMHVDADEFLFLAEKERYQSMLISQDLPNPKETSYLKRENEIVESVASSMATFIHGSFEELKTAAEDIPNKLWAINNGIRKVRGTSLSIPDITGEEIETFARLEYERLRRIRRFDELSNGKENMSQNNSILWLNDFNQLNEDEKDKYRQLVYKIPPILKKAGYEIYRLKKVEEITDPKVVERLARFHHTKYVEYRESKGETPDTNPSLVEFDKLPPDIREANFDNIRKIPEKLSWIDYKIRYFELANEQKEMTLTPEEIKKLAIREHDRWVWQKITQGWVYKEGKKDFVNKTSPFIVPWNKLPPDIRENDFNSVRLIPELLKEAGYEAYKPDSEKSD</sequence>
<evidence type="ECO:0000313" key="3">
    <source>
        <dbReference type="EMBL" id="AKB43424.1"/>
    </source>
</evidence>
<dbReference type="EMBL" id="CP009520">
    <property type="protein sequence ID" value="AKB43424.1"/>
    <property type="molecule type" value="Genomic_DNA"/>
</dbReference>
<keyword evidence="4" id="KW-1185">Reference proteome</keyword>
<organism evidence="3 4">
    <name type="scientific">Methanosarcina vacuolata Z-761</name>
    <dbReference type="NCBI Taxonomy" id="1434123"/>
    <lineage>
        <taxon>Archaea</taxon>
        <taxon>Methanobacteriati</taxon>
        <taxon>Methanobacteriota</taxon>
        <taxon>Stenosarchaea group</taxon>
        <taxon>Methanomicrobia</taxon>
        <taxon>Methanosarcinales</taxon>
        <taxon>Methanosarcinaceae</taxon>
        <taxon>Methanosarcina</taxon>
    </lineage>
</organism>
<dbReference type="Gene3D" id="6.20.350.10">
    <property type="match status" value="3"/>
</dbReference>
<proteinExistence type="predicted"/>
<dbReference type="InterPro" id="IPR003032">
    <property type="entry name" value="Ryanodine_rcpt"/>
</dbReference>
<dbReference type="HOGENOM" id="CLU_015856_0_0_2"/>
<evidence type="ECO:0008006" key="5">
    <source>
        <dbReference type="Google" id="ProtNLM"/>
    </source>
</evidence>
<dbReference type="Pfam" id="PF07693">
    <property type="entry name" value="KAP_NTPase"/>
    <property type="match status" value="1"/>
</dbReference>
<dbReference type="InterPro" id="IPR027417">
    <property type="entry name" value="P-loop_NTPase"/>
</dbReference>
<dbReference type="InterPro" id="IPR011646">
    <property type="entry name" value="KAP_P-loop"/>
</dbReference>
<gene>
    <name evidence="3" type="ORF">MSVAZ_1155</name>
</gene>
<dbReference type="PATRIC" id="fig|1434123.4.peg.1359"/>
<evidence type="ECO:0000313" key="4">
    <source>
        <dbReference type="Proteomes" id="UP000033096"/>
    </source>
</evidence>
<dbReference type="AlphaFoldDB" id="A0A0E3Q4B6"/>
<dbReference type="Gene3D" id="3.40.50.300">
    <property type="entry name" value="P-loop containing nucleotide triphosphate hydrolases"/>
    <property type="match status" value="1"/>
</dbReference>
<dbReference type="Proteomes" id="UP000033096">
    <property type="component" value="Chromosome"/>
</dbReference>
<evidence type="ECO:0000259" key="1">
    <source>
        <dbReference type="Pfam" id="PF02026"/>
    </source>
</evidence>
<feature type="domain" description="Ryanodine receptor Ryr" evidence="1">
    <location>
        <begin position="996"/>
        <end position="1063"/>
    </location>
</feature>
<evidence type="ECO:0000259" key="2">
    <source>
        <dbReference type="Pfam" id="PF07693"/>
    </source>
</evidence>
<reference evidence="3 4" key="1">
    <citation type="submission" date="2014-07" db="EMBL/GenBank/DDBJ databases">
        <title>Methanogenic archaea and the global carbon cycle.</title>
        <authorList>
            <person name="Henriksen J.R."/>
            <person name="Luke J."/>
            <person name="Reinhart S."/>
            <person name="Benedict M.N."/>
            <person name="Youngblut N.D."/>
            <person name="Metcalf M.E."/>
            <person name="Whitaker R.J."/>
            <person name="Metcalf W.W."/>
        </authorList>
    </citation>
    <scope>NUCLEOTIDE SEQUENCE [LARGE SCALE GENOMIC DNA]</scope>
    <source>
        <strain evidence="3 4">Z-761</strain>
    </source>
</reference>
<protein>
    <recommendedName>
        <fullName evidence="5">Ryanodine receptor Ryr domain-containing protein</fullName>
    </recommendedName>
</protein>
<name>A0A0E3Q4B6_9EURY</name>
<accession>A0A0E3Q4B6</accession>